<feature type="domain" description="Aminoacyl-tRNA synthetase class Ia" evidence="9">
    <location>
        <begin position="216"/>
        <end position="284"/>
    </location>
</feature>
<organism evidence="11 12">
    <name type="scientific">Plasmodium vivax (strain Brazil I)</name>
    <dbReference type="NCBI Taxonomy" id="1033975"/>
    <lineage>
        <taxon>Eukaryota</taxon>
        <taxon>Sar</taxon>
        <taxon>Alveolata</taxon>
        <taxon>Apicomplexa</taxon>
        <taxon>Aconoidasida</taxon>
        <taxon>Haemosporida</taxon>
        <taxon>Plasmodiidae</taxon>
        <taxon>Plasmodium</taxon>
        <taxon>Plasmodium (Plasmodium)</taxon>
    </lineage>
</organism>
<sequence>MKRRKTLAATAIVLVQAITQQWASLCLKRTPPVVKILNEPLCTGQSKAVPPCFVLAATHGRQRKHALNEHRSKIKDVIRQSVNLPVQLLPTTYASFDRQKHIQDLWNRERVYERRNFANVKKCLRDGRKKGRESPLGEGENGFSRGGPLTGGEKPLMERKKVLTNLKWAEVVDSISNKGRHRRGHNVNQFGKSIENLKKKKKKKKNLLHFYRKVQEKIRIIHDGPPYANNDIHIGHILNKIVKDIHLKYMLMRNYCVMLIHGFDTHGLPIEYQVMNMLKIKNVQELSLPDCPAVSAAVSGNRSRVFTLRQGKTPSGGKTGGHFPTRREKRPHRVGDARATLVRDLLRREDVPLVSPSRAEKKIRYFKSLCKAYAAHFVNEQFVSLVSYGIWGLWDYTYVTFYGLYEDIQRAVFRSLLEQNLLYVSNRPIYHSYATQTVLSDSEIIYKKRISNSFYFFFDLHRVSDRFALKMLGASAESELVRNMLQVAQSEVDCPASGPPSEAAPAKLLGRAKEMLQKKLKVLVFTTQMHTIFNNKCLLIHGEYGYQIVKVAFEKEEEDPLFLLICERSLETFLNYLKKYYSKENPILEVTKVVKIKGKELEGCSYVNFVNQVESPFVFVWKNEIDESFGSGIVHVAPAHGFADYNVYRQNEQLRKVRLGGEHYQGGERQRGEEVSGLAKVGQIGKVSPLVEAGHVGEAPPLDENVIDENDDLKEEYAKVVRENCLKNAALMRRDALSGGGERRRLLIKLLKSKLLNSTPLKSTPLKSTQLNSTQLNSTPLKSTPLKSTQLNSTQLNSTPLKSTPLKSTQLNSTQLNSGWGSPPKININREDAHLLLYYAFHEHLLFHFPYEHLYTYDWRSHTSVQIKSLLQMYVDIEKVKQNKLFYESIRGINFVSDHVKDTLIKTIESRNEWCISRQKYWGVNIPLKDLLIGGDCKVSFRQQIMDVWFDSSVSFLYVMHMCRHILFNEYFRRVVSPRRGKKSPVPLLGRTTSGEDPPFFDIHEVYEQLERANQRGVEKGDLLNDVMTKRKLFDADEMYRRLMRRLKRQKNPFQVGSVRELLHPNGKQKRGDAFLLRDMGIHLCCEGVDQIRGWFQSFFFICFFVNGVLRRGAVNQEEESTGGQSVAKNTQSNVGKNVGQNVAQNVGKNVKTNVAQNVGQSVAKNTQPNVETDAGRALPISNIIVHNYVVDGNNVKMSKSLNNVVSPRSLFPLRGRSSSGAAPRGGASTEGGTTPGGITTGKTLPKKENPKGDPPPGERHFNADIVRLWVCSHNFVQRNVSISREILEDIHKNIFLKFYNTFKFLLNNLHDLDFADVKVMGEEEEDLQLMDRYILSKEKNLIRSCLEAYATFQLQLLMKHVLNFVNRDLAIYLDYCKDRLYVHERNSLSRRNCQKVLHILLVDLLKVLAPVVPHLCEDVYGQLISLKRRTQTLPFQKRKTLKEKSLFFSQMPTVKRRRDVHLETLFLLKYFAHKQMNGHLSNSLEAVVYLHSDSEEVITLVKRFLKAPNPLTSFNNHDDLRFLFNVSNVILCEDLTELKKRDPAFRTYTIPLVRGGEGAPQESGEVDLLLRGGQTEEDPFQAWLRADGASRRASVSVGIAKSAGAKCARCVFPPRGGNASG</sequence>
<evidence type="ECO:0000313" key="11">
    <source>
        <dbReference type="EMBL" id="KMZ84504.1"/>
    </source>
</evidence>
<feature type="domain" description="Aminoacyl-tRNA synthetase class Ia" evidence="9">
    <location>
        <begin position="363"/>
        <end position="928"/>
    </location>
</feature>
<feature type="region of interest" description="Disordered" evidence="7">
    <location>
        <begin position="1210"/>
        <end position="1259"/>
    </location>
</feature>
<dbReference type="GO" id="GO:0006428">
    <property type="term" value="P:isoleucyl-tRNA aminoacylation"/>
    <property type="evidence" value="ECO:0007669"/>
    <property type="project" value="TreeGrafter"/>
</dbReference>
<feature type="compositionally biased region" description="Polar residues" evidence="7">
    <location>
        <begin position="765"/>
        <end position="807"/>
    </location>
</feature>
<dbReference type="InterPro" id="IPR023586">
    <property type="entry name" value="Ile-tRNA-ligase_type2"/>
</dbReference>
<accession>A0A0J9SNQ8</accession>
<proteinExistence type="inferred from homology"/>
<feature type="region of interest" description="Disordered" evidence="7">
    <location>
        <begin position="126"/>
        <end position="154"/>
    </location>
</feature>
<dbReference type="SUPFAM" id="SSF52374">
    <property type="entry name" value="Nucleotidylyl transferase"/>
    <property type="match status" value="1"/>
</dbReference>
<dbReference type="Gene3D" id="3.90.740.10">
    <property type="entry name" value="Valyl/Leucyl/Isoleucyl-tRNA synthetase, editing domain"/>
    <property type="match status" value="1"/>
</dbReference>
<comment type="similarity">
    <text evidence="1">Belongs to the class-I aminoacyl-tRNA synthetase family.</text>
</comment>
<protein>
    <submittedName>
        <fullName evidence="11">Isoleucyl-tRNA synthetase</fullName>
    </submittedName>
</protein>
<evidence type="ECO:0000256" key="2">
    <source>
        <dbReference type="ARBA" id="ARBA00022598"/>
    </source>
</evidence>
<keyword evidence="6 11" id="KW-0030">Aminoacyl-tRNA synthetase</keyword>
<dbReference type="PANTHER" id="PTHR42780:SF1">
    <property type="entry name" value="ISOLEUCINE--TRNA LIGASE, CYTOPLASMIC"/>
    <property type="match status" value="1"/>
</dbReference>
<keyword evidence="5" id="KW-0648">Protein biosynthesis</keyword>
<feature type="signal peptide" evidence="8">
    <location>
        <begin position="1"/>
        <end position="23"/>
    </location>
</feature>
<evidence type="ECO:0000256" key="1">
    <source>
        <dbReference type="ARBA" id="ARBA00005594"/>
    </source>
</evidence>
<dbReference type="SUPFAM" id="SSF50677">
    <property type="entry name" value="ValRS/IleRS/LeuRS editing domain"/>
    <property type="match status" value="1"/>
</dbReference>
<evidence type="ECO:0000259" key="9">
    <source>
        <dbReference type="Pfam" id="PF00133"/>
    </source>
</evidence>
<dbReference type="EMBL" id="KQ234858">
    <property type="protein sequence ID" value="KMZ84504.1"/>
    <property type="molecule type" value="Genomic_DNA"/>
</dbReference>
<evidence type="ECO:0000256" key="4">
    <source>
        <dbReference type="ARBA" id="ARBA00022840"/>
    </source>
</evidence>
<evidence type="ECO:0000256" key="3">
    <source>
        <dbReference type="ARBA" id="ARBA00022741"/>
    </source>
</evidence>
<dbReference type="Pfam" id="PF00133">
    <property type="entry name" value="tRNA-synt_1"/>
    <property type="match status" value="3"/>
</dbReference>
<dbReference type="GO" id="GO:0000049">
    <property type="term" value="F:tRNA binding"/>
    <property type="evidence" value="ECO:0007669"/>
    <property type="project" value="InterPro"/>
</dbReference>
<dbReference type="PANTHER" id="PTHR42780">
    <property type="entry name" value="SOLEUCYL-TRNA SYNTHETASE"/>
    <property type="match status" value="1"/>
</dbReference>
<evidence type="ECO:0000256" key="6">
    <source>
        <dbReference type="ARBA" id="ARBA00023146"/>
    </source>
</evidence>
<keyword evidence="4" id="KW-0067">ATP-binding</keyword>
<feature type="region of interest" description="Disordered" evidence="7">
    <location>
        <begin position="308"/>
        <end position="330"/>
    </location>
</feature>
<feature type="domain" description="Methionyl/Valyl/Leucyl/Isoleucyl-tRNA synthetase anticodon-binding" evidence="10">
    <location>
        <begin position="1332"/>
        <end position="1456"/>
    </location>
</feature>
<dbReference type="Pfam" id="PF08264">
    <property type="entry name" value="Anticodon_1"/>
    <property type="match status" value="1"/>
</dbReference>
<feature type="region of interest" description="Disordered" evidence="7">
    <location>
        <begin position="761"/>
        <end position="807"/>
    </location>
</feature>
<dbReference type="GO" id="GO:0005524">
    <property type="term" value="F:ATP binding"/>
    <property type="evidence" value="ECO:0007669"/>
    <property type="project" value="UniProtKB-KW"/>
</dbReference>
<keyword evidence="2" id="KW-0436">Ligase</keyword>
<dbReference type="Gene3D" id="1.10.730.20">
    <property type="match status" value="1"/>
</dbReference>
<dbReference type="Proteomes" id="UP000053327">
    <property type="component" value="Unassembled WGS sequence"/>
</dbReference>
<feature type="compositionally biased region" description="Basic and acidic residues" evidence="7">
    <location>
        <begin position="1246"/>
        <end position="1259"/>
    </location>
</feature>
<feature type="compositionally biased region" description="Low complexity" evidence="7">
    <location>
        <begin position="1215"/>
        <end position="1233"/>
    </location>
</feature>
<dbReference type="CDD" id="cd07960">
    <property type="entry name" value="Anticodon_Ia_Ile_BEm"/>
    <property type="match status" value="1"/>
</dbReference>
<dbReference type="InterPro" id="IPR009008">
    <property type="entry name" value="Val/Leu/Ile-tRNA-synth_edit"/>
</dbReference>
<dbReference type="Gene3D" id="3.40.50.620">
    <property type="entry name" value="HUPs"/>
    <property type="match status" value="2"/>
</dbReference>
<evidence type="ECO:0000259" key="10">
    <source>
        <dbReference type="Pfam" id="PF08264"/>
    </source>
</evidence>
<reference evidence="11 12" key="1">
    <citation type="submission" date="2011-08" db="EMBL/GenBank/DDBJ databases">
        <title>The Genome Sequence of Plasmodium vivax Brazil I.</title>
        <authorList>
            <consortium name="The Broad Institute Genome Sequencing Platform"/>
            <consortium name="The Broad Institute Genome Sequencing Center for Infectious Disease"/>
            <person name="Neafsey D."/>
            <person name="Carlton J."/>
            <person name="Barnwell J."/>
            <person name="Collins W."/>
            <person name="Escalante A."/>
            <person name="Mullikin J."/>
            <person name="Saul A."/>
            <person name="Guigo R."/>
            <person name="Camara F."/>
            <person name="Young S.K."/>
            <person name="Zeng Q."/>
            <person name="Gargeya S."/>
            <person name="Fitzgerald M."/>
            <person name="Haas B."/>
            <person name="Abouelleil A."/>
            <person name="Alvarado L."/>
            <person name="Arachchi H.M."/>
            <person name="Berlin A."/>
            <person name="Brown A."/>
            <person name="Chapman S.B."/>
            <person name="Chen Z."/>
            <person name="Dunbar C."/>
            <person name="Freedman E."/>
            <person name="Gearin G."/>
            <person name="Gellesch M."/>
            <person name="Goldberg J."/>
            <person name="Griggs A."/>
            <person name="Gujja S."/>
            <person name="Heiman D."/>
            <person name="Howarth C."/>
            <person name="Larson L."/>
            <person name="Lui A."/>
            <person name="MacDonald P.J.P."/>
            <person name="Montmayeur A."/>
            <person name="Murphy C."/>
            <person name="Neiman D."/>
            <person name="Pearson M."/>
            <person name="Priest M."/>
            <person name="Roberts A."/>
            <person name="Saif S."/>
            <person name="Shea T."/>
            <person name="Shenoy N."/>
            <person name="Sisk P."/>
            <person name="Stolte C."/>
            <person name="Sykes S."/>
            <person name="Wortman J."/>
            <person name="Nusbaum C."/>
            <person name="Birren B."/>
        </authorList>
    </citation>
    <scope>NUCLEOTIDE SEQUENCE [LARGE SCALE GENOMIC DNA]</scope>
    <source>
        <strain evidence="11 12">Brazil I</strain>
    </source>
</reference>
<keyword evidence="3" id="KW-0547">Nucleotide-binding</keyword>
<evidence type="ECO:0000256" key="8">
    <source>
        <dbReference type="SAM" id="SignalP"/>
    </source>
</evidence>
<name>A0A0J9SNQ8_PLAV1</name>
<dbReference type="GO" id="GO:0004822">
    <property type="term" value="F:isoleucine-tRNA ligase activity"/>
    <property type="evidence" value="ECO:0007669"/>
    <property type="project" value="InterPro"/>
</dbReference>
<dbReference type="InterPro" id="IPR001412">
    <property type="entry name" value="aa-tRNA-synth_I_CS"/>
</dbReference>
<dbReference type="SUPFAM" id="SSF47323">
    <property type="entry name" value="Anticodon-binding domain of a subclass of class I aminoacyl-tRNA synthetases"/>
    <property type="match status" value="1"/>
</dbReference>
<evidence type="ECO:0000256" key="7">
    <source>
        <dbReference type="SAM" id="MobiDB-lite"/>
    </source>
</evidence>
<feature type="chain" id="PRO_5005322431" evidence="8">
    <location>
        <begin position="24"/>
        <end position="1622"/>
    </location>
</feature>
<dbReference type="OrthoDB" id="10264412at2759"/>
<feature type="domain" description="Aminoacyl-tRNA synthetase class Ia" evidence="9">
    <location>
        <begin position="1179"/>
        <end position="1277"/>
    </location>
</feature>
<dbReference type="GO" id="GO:0002161">
    <property type="term" value="F:aminoacyl-tRNA deacylase activity"/>
    <property type="evidence" value="ECO:0007669"/>
    <property type="project" value="InterPro"/>
</dbReference>
<dbReference type="InterPro" id="IPR014729">
    <property type="entry name" value="Rossmann-like_a/b/a_fold"/>
</dbReference>
<dbReference type="InterPro" id="IPR033708">
    <property type="entry name" value="Anticodon_Ile_BEm"/>
</dbReference>
<evidence type="ECO:0000313" key="12">
    <source>
        <dbReference type="Proteomes" id="UP000053327"/>
    </source>
</evidence>
<dbReference type="PROSITE" id="PS00178">
    <property type="entry name" value="AA_TRNA_LIGASE_I"/>
    <property type="match status" value="1"/>
</dbReference>
<dbReference type="InterPro" id="IPR002300">
    <property type="entry name" value="aa-tRNA-synth_Ia"/>
</dbReference>
<dbReference type="InterPro" id="IPR013155">
    <property type="entry name" value="M/V/L/I-tRNA-synth_anticd-bd"/>
</dbReference>
<evidence type="ECO:0000256" key="5">
    <source>
        <dbReference type="ARBA" id="ARBA00022917"/>
    </source>
</evidence>
<gene>
    <name evidence="11" type="ORF">PVBG_00284</name>
</gene>
<dbReference type="InterPro" id="IPR009080">
    <property type="entry name" value="tRNAsynth_Ia_anticodon-bd"/>
</dbReference>
<keyword evidence="8" id="KW-0732">Signal</keyword>